<feature type="repeat" description="ANK" evidence="3">
    <location>
        <begin position="69"/>
        <end position="91"/>
    </location>
</feature>
<proteinExistence type="predicted"/>
<evidence type="ECO:0000313" key="4">
    <source>
        <dbReference type="EMBL" id="CRZ05947.1"/>
    </source>
</evidence>
<dbReference type="InterPro" id="IPR050663">
    <property type="entry name" value="Ankyrin-SOCS_Box"/>
</dbReference>
<dbReference type="PANTHER" id="PTHR24193:SF121">
    <property type="entry name" value="ADA2A-CONTAINING COMPLEX COMPONENT 3, ISOFORM D"/>
    <property type="match status" value="1"/>
</dbReference>
<dbReference type="GO" id="GO:0000976">
    <property type="term" value="F:transcription cis-regulatory region binding"/>
    <property type="evidence" value="ECO:0007669"/>
    <property type="project" value="TreeGrafter"/>
</dbReference>
<feature type="repeat" description="ANK" evidence="3">
    <location>
        <begin position="276"/>
        <end position="308"/>
    </location>
</feature>
<sequence>TTLDCPPGQQTGNRTASICPISKVAGFHLLTMLWQWHREMCKLLITIVLFYQPILADDVGLSTIEVDNFGRTALHRAALEGKYELVHQLISVMSFHINTRDHHGATPLFLAVIYAPGGGTINALIDNQMTSTDVDPHWSDTAFVPPPNWESTAIILLENGADPFLRKFPDNGADPFIRNFPSNGDTVLQIAVLKRMINVIDFIRKKFPTAINSKNHLQETPIFSAVRSHSVEAVQCVLGFGAAVSEESDNGDSNVQRATAVKLTKFARIIDAQNQNGQTPIVVAAKLKYWNIVSYLLDQGANPKISSNSRDSLLHIAAERGQIEVINFICEKFAMTITAQDPFRSVEAVGCVSNVGWHAQSADHKSVDVNEAIFRDLRVDSLAINSKNRNGDTPLLVAMKWGQQFAAEALLGHGADKTVTGQHGRTPLHCAVVNRWAGIAEKLLFNADRTNINAQDDFQKTPLCRAVSMFKSSPDPQTIVMVQTLLQNGADQTIPDESEYTPLQIAALCHMVEMVTLLVKFANPNIINAKNPKEQTALHLVFEMCKPFHDPKIVKIVEILVENGADPTIPDRYLNTALHYAAQCSFAENAKILLDWAKLSGKRIINAPNWQGKTALHLAIHSTGDLGDELRIEMIIVLLEFGANPWIGDDLGKTPVHYAAQISSIGITKLLLQDTDLSYINLQDLDLQTPLHLAVNDMFNDAKIGQMFDYLRSKGADPGLRDRNGHSPSDLFKRLRKNSRVYAFRRAMCSFGNRLVSQFRKFP</sequence>
<dbReference type="GO" id="GO:0045944">
    <property type="term" value="P:positive regulation of transcription by RNA polymerase II"/>
    <property type="evidence" value="ECO:0007669"/>
    <property type="project" value="TreeGrafter"/>
</dbReference>
<name>A0A0H5QW13_9EUKA</name>
<evidence type="ECO:0000256" key="3">
    <source>
        <dbReference type="PROSITE-ProRule" id="PRU00023"/>
    </source>
</evidence>
<dbReference type="AlphaFoldDB" id="A0A0H5QW13"/>
<dbReference type="Pfam" id="PF12796">
    <property type="entry name" value="Ank_2"/>
    <property type="match status" value="4"/>
</dbReference>
<dbReference type="GO" id="GO:0005634">
    <property type="term" value="C:nucleus"/>
    <property type="evidence" value="ECO:0007669"/>
    <property type="project" value="TreeGrafter"/>
</dbReference>
<dbReference type="SUPFAM" id="SSF48403">
    <property type="entry name" value="Ankyrin repeat"/>
    <property type="match status" value="3"/>
</dbReference>
<keyword evidence="1" id="KW-0677">Repeat</keyword>
<dbReference type="SMART" id="SM00248">
    <property type="entry name" value="ANK"/>
    <property type="match status" value="15"/>
</dbReference>
<protein>
    <submittedName>
        <fullName evidence="4">Uncharacterized protein</fullName>
    </submittedName>
</protein>
<keyword evidence="2 3" id="KW-0040">ANK repeat</keyword>
<evidence type="ECO:0000256" key="2">
    <source>
        <dbReference type="ARBA" id="ARBA00023043"/>
    </source>
</evidence>
<accession>A0A0H5QW13</accession>
<dbReference type="PROSITE" id="PS50088">
    <property type="entry name" value="ANK_REPEAT"/>
    <property type="match status" value="4"/>
</dbReference>
<organism evidence="4">
    <name type="scientific">Spongospora subterranea</name>
    <dbReference type="NCBI Taxonomy" id="70186"/>
    <lineage>
        <taxon>Eukaryota</taxon>
        <taxon>Sar</taxon>
        <taxon>Rhizaria</taxon>
        <taxon>Endomyxa</taxon>
        <taxon>Phytomyxea</taxon>
        <taxon>Plasmodiophorida</taxon>
        <taxon>Plasmodiophoridae</taxon>
        <taxon>Spongospora</taxon>
    </lineage>
</organism>
<dbReference type="Pfam" id="PF00023">
    <property type="entry name" value="Ank"/>
    <property type="match status" value="2"/>
</dbReference>
<dbReference type="InterPro" id="IPR036770">
    <property type="entry name" value="Ankyrin_rpt-contain_sf"/>
</dbReference>
<dbReference type="PANTHER" id="PTHR24193">
    <property type="entry name" value="ANKYRIN REPEAT PROTEIN"/>
    <property type="match status" value="1"/>
</dbReference>
<feature type="non-terminal residue" evidence="4">
    <location>
        <position position="1"/>
    </location>
</feature>
<dbReference type="EMBL" id="HACM01005505">
    <property type="protein sequence ID" value="CRZ05947.1"/>
    <property type="molecule type" value="Transcribed_RNA"/>
</dbReference>
<evidence type="ECO:0000256" key="1">
    <source>
        <dbReference type="ARBA" id="ARBA00022737"/>
    </source>
</evidence>
<dbReference type="PRINTS" id="PR01415">
    <property type="entry name" value="ANKYRIN"/>
</dbReference>
<feature type="repeat" description="ANK" evidence="3">
    <location>
        <begin position="686"/>
        <end position="723"/>
    </location>
</feature>
<feature type="repeat" description="ANK" evidence="3">
    <location>
        <begin position="390"/>
        <end position="422"/>
    </location>
</feature>
<dbReference type="InterPro" id="IPR002110">
    <property type="entry name" value="Ankyrin_rpt"/>
</dbReference>
<dbReference type="PROSITE" id="PS50297">
    <property type="entry name" value="ANK_REP_REGION"/>
    <property type="match status" value="3"/>
</dbReference>
<dbReference type="Gene3D" id="1.25.40.20">
    <property type="entry name" value="Ankyrin repeat-containing domain"/>
    <property type="match status" value="5"/>
</dbReference>
<reference evidence="4" key="1">
    <citation type="submission" date="2015-04" db="EMBL/GenBank/DDBJ databases">
        <title>The genome sequence of the plant pathogenic Rhizarian Plasmodiophora brassicae reveals insights in its biotrophic life cycle and the origin of chitin synthesis.</title>
        <authorList>
            <person name="Schwelm A."/>
            <person name="Fogelqvist J."/>
            <person name="Knaust A."/>
            <person name="Julke S."/>
            <person name="Lilja T."/>
            <person name="Dhandapani V."/>
            <person name="Bonilla-Rosso G."/>
            <person name="Karlsson M."/>
            <person name="Shevchenko A."/>
            <person name="Choi S.R."/>
            <person name="Kim H.G."/>
            <person name="Park J.Y."/>
            <person name="Lim Y.P."/>
            <person name="Ludwig-Muller J."/>
            <person name="Dixelius C."/>
        </authorList>
    </citation>
    <scope>NUCLEOTIDE SEQUENCE</scope>
    <source>
        <tissue evidence="4">Potato root galls</tissue>
    </source>
</reference>